<evidence type="ECO:0000256" key="1">
    <source>
        <dbReference type="SAM" id="MobiDB-lite"/>
    </source>
</evidence>
<keyword evidence="4" id="KW-1185">Reference proteome</keyword>
<dbReference type="PANTHER" id="PTHR33065:SF131">
    <property type="entry name" value="EXPRESSED PROTEIN"/>
    <property type="match status" value="1"/>
</dbReference>
<feature type="compositionally biased region" description="Basic and acidic residues" evidence="1">
    <location>
        <begin position="33"/>
        <end position="43"/>
    </location>
</feature>
<dbReference type="InterPro" id="IPR046533">
    <property type="entry name" value="DUF6598"/>
</dbReference>
<feature type="compositionally biased region" description="Basic and acidic residues" evidence="1">
    <location>
        <begin position="1"/>
        <end position="26"/>
    </location>
</feature>
<protein>
    <recommendedName>
        <fullName evidence="2">DUF6598 domain-containing protein</fullName>
    </recommendedName>
</protein>
<dbReference type="AlphaFoldDB" id="A0A8T0UMP3"/>
<dbReference type="Pfam" id="PF20241">
    <property type="entry name" value="DUF6598"/>
    <property type="match status" value="1"/>
</dbReference>
<dbReference type="EMBL" id="CM029041">
    <property type="protein sequence ID" value="KAG2623255.1"/>
    <property type="molecule type" value="Genomic_DNA"/>
</dbReference>
<comment type="caution">
    <text evidence="3">The sequence shown here is derived from an EMBL/GenBank/DDBJ whole genome shotgun (WGS) entry which is preliminary data.</text>
</comment>
<dbReference type="PANTHER" id="PTHR33065">
    <property type="entry name" value="OS07G0486400 PROTEIN"/>
    <property type="match status" value="1"/>
</dbReference>
<proteinExistence type="predicted"/>
<feature type="domain" description="DUF6598" evidence="2">
    <location>
        <begin position="111"/>
        <end position="355"/>
    </location>
</feature>
<gene>
    <name evidence="3" type="ORF">PVAP13_3KG041100</name>
</gene>
<name>A0A8T0UMP3_PANVG</name>
<organism evidence="3 4">
    <name type="scientific">Panicum virgatum</name>
    <name type="common">Blackwell switchgrass</name>
    <dbReference type="NCBI Taxonomy" id="38727"/>
    <lineage>
        <taxon>Eukaryota</taxon>
        <taxon>Viridiplantae</taxon>
        <taxon>Streptophyta</taxon>
        <taxon>Embryophyta</taxon>
        <taxon>Tracheophyta</taxon>
        <taxon>Spermatophyta</taxon>
        <taxon>Magnoliopsida</taxon>
        <taxon>Liliopsida</taxon>
        <taxon>Poales</taxon>
        <taxon>Poaceae</taxon>
        <taxon>PACMAD clade</taxon>
        <taxon>Panicoideae</taxon>
        <taxon>Panicodae</taxon>
        <taxon>Paniceae</taxon>
        <taxon>Panicinae</taxon>
        <taxon>Panicum</taxon>
        <taxon>Panicum sect. Hiantes</taxon>
    </lineage>
</organism>
<accession>A0A8T0UMP3</accession>
<sequence length="361" mass="40475">MELVDLEGKLDSNEPSFKRPDMEKTAGEAVDSGDAKRLRESNHDRAIKMDMDDDEEDDEVDMEQYKPFGMYCKNWIYVYGDWAKFDDPTDLPPMRHTDGPVLPPRAEPVDTMEIFFVKVAQITGGLQWPLDVYGDVAVRDSLDHKRNYFFRRRREDCQTLTSPQDSLLELRGPSRAVLMLDPLEFEIDLKVKGKEESEDTILCCKYFGYNNLAYKGKASYAITKVVSSEHSAIEVRFAHVTCSLEATISIRMTTGSSNFCARITAGTTSIGEKAVLLDTRGREVSVADDGKVDLQRSVVVVEEQGKLIIGFEAAQLGEDGQSSITAAREMTLPARCALRSEGYFTIGTTRLHVLVAWSLLP</sequence>
<evidence type="ECO:0000259" key="2">
    <source>
        <dbReference type="Pfam" id="PF20241"/>
    </source>
</evidence>
<evidence type="ECO:0000313" key="4">
    <source>
        <dbReference type="Proteomes" id="UP000823388"/>
    </source>
</evidence>
<reference evidence="3" key="1">
    <citation type="submission" date="2020-05" db="EMBL/GenBank/DDBJ databases">
        <title>WGS assembly of Panicum virgatum.</title>
        <authorList>
            <person name="Lovell J.T."/>
            <person name="Jenkins J."/>
            <person name="Shu S."/>
            <person name="Juenger T.E."/>
            <person name="Schmutz J."/>
        </authorList>
    </citation>
    <scope>NUCLEOTIDE SEQUENCE</scope>
    <source>
        <strain evidence="3">AP13</strain>
    </source>
</reference>
<dbReference type="Proteomes" id="UP000823388">
    <property type="component" value="Chromosome 3K"/>
</dbReference>
<evidence type="ECO:0000313" key="3">
    <source>
        <dbReference type="EMBL" id="KAG2623255.1"/>
    </source>
</evidence>
<feature type="region of interest" description="Disordered" evidence="1">
    <location>
        <begin position="1"/>
        <end position="43"/>
    </location>
</feature>
<dbReference type="OrthoDB" id="678692at2759"/>